<accession>A0A919EGN9</accession>
<reference evidence="2" key="2">
    <citation type="submission" date="2020-09" db="EMBL/GenBank/DDBJ databases">
        <authorList>
            <person name="Sun Q."/>
            <person name="Ohkuma M."/>
        </authorList>
    </citation>
    <scope>NUCLEOTIDE SEQUENCE</scope>
    <source>
        <strain evidence="2">JCM 4122</strain>
    </source>
</reference>
<keyword evidence="3" id="KW-1185">Reference proteome</keyword>
<proteinExistence type="predicted"/>
<protein>
    <submittedName>
        <fullName evidence="2">Uncharacterized protein</fullName>
    </submittedName>
</protein>
<dbReference type="AlphaFoldDB" id="A0A919EGN9"/>
<reference evidence="2" key="1">
    <citation type="journal article" date="2014" name="Int. J. Syst. Evol. Microbiol.">
        <title>Complete genome sequence of Corynebacterium casei LMG S-19264T (=DSM 44701T), isolated from a smear-ripened cheese.</title>
        <authorList>
            <consortium name="US DOE Joint Genome Institute (JGI-PGF)"/>
            <person name="Walter F."/>
            <person name="Albersmeier A."/>
            <person name="Kalinowski J."/>
            <person name="Ruckert C."/>
        </authorList>
    </citation>
    <scope>NUCLEOTIDE SEQUENCE</scope>
    <source>
        <strain evidence="2">JCM 4122</strain>
    </source>
</reference>
<name>A0A919EGN9_STRFL</name>
<evidence type="ECO:0000256" key="1">
    <source>
        <dbReference type="SAM" id="MobiDB-lite"/>
    </source>
</evidence>
<comment type="caution">
    <text evidence="2">The sequence shown here is derived from an EMBL/GenBank/DDBJ whole genome shotgun (WGS) entry which is preliminary data.</text>
</comment>
<feature type="region of interest" description="Disordered" evidence="1">
    <location>
        <begin position="1"/>
        <end position="25"/>
    </location>
</feature>
<dbReference type="RefSeq" id="WP_190040396.1">
    <property type="nucleotide sequence ID" value="NZ_BNBE01000001.1"/>
</dbReference>
<evidence type="ECO:0000313" key="2">
    <source>
        <dbReference type="EMBL" id="GHF76949.1"/>
    </source>
</evidence>
<sequence length="104" mass="11616">MPPSTRNQPIHPRREEPPTDSPQTTYYRTRVDADALTAAIQPGTTLYIHHHGRTHAWTVTDQTGVLRSPILTPADGHPGRVTLHQLLARYGAIHTQNPTERTPT</sequence>
<organism evidence="2 3">
    <name type="scientific">Streptomyces filamentosus</name>
    <name type="common">Streptomyces roseosporus</name>
    <dbReference type="NCBI Taxonomy" id="67294"/>
    <lineage>
        <taxon>Bacteria</taxon>
        <taxon>Bacillati</taxon>
        <taxon>Actinomycetota</taxon>
        <taxon>Actinomycetes</taxon>
        <taxon>Kitasatosporales</taxon>
        <taxon>Streptomycetaceae</taxon>
        <taxon>Streptomyces</taxon>
    </lineage>
</organism>
<evidence type="ECO:0000313" key="3">
    <source>
        <dbReference type="Proteomes" id="UP000632849"/>
    </source>
</evidence>
<gene>
    <name evidence="2" type="ORF">GCM10017667_00230</name>
</gene>
<dbReference type="EMBL" id="BNBE01000001">
    <property type="protein sequence ID" value="GHF76949.1"/>
    <property type="molecule type" value="Genomic_DNA"/>
</dbReference>
<dbReference type="Proteomes" id="UP000632849">
    <property type="component" value="Unassembled WGS sequence"/>
</dbReference>